<protein>
    <recommendedName>
        <fullName evidence="3">7-cyano-7-deazaguanine synthase (Queuosine biosynthesis)</fullName>
    </recommendedName>
</protein>
<accession>A0ABY8LB83</accession>
<dbReference type="EMBL" id="CP122537">
    <property type="protein sequence ID" value="WGH78594.1"/>
    <property type="molecule type" value="Genomic_DNA"/>
</dbReference>
<sequence length="625" mass="68859">MPDAEVLVGGEAEPRVIRINGPDPTFVLASDIIRAAAISEVDPRALDFLEIAAVVFAADSAVTRGGGTRVGMGEGWRRDFVFRIPVRNPELWSRPDVTEALEAATEFLTEDRVRFAFVPADPEPTREPYLDLVPGGEAFRADQVILFSGGLDSFAGALETLATTSSNVVLVTHRSAQKVIPRQVELGQYLRDRFPNRVLHINVQARRKGQEARDATQRSRTLLFAALGQAVATTFGGERLSFYENGIVSHNLPITQQIVGTMATRTTHPMSLKLVNDLLALVWPDRPRIVNRYEWLTKTEVVRRIAEQGGATQIPRAVSCTSIREQTNLHTHCGACTQCLDRRFAILAAGLADHDPSEIYGTDVLLGERGTTRSRTIAVEWTRHSLRLAKLDPASAMSEFGQEISRIAGGHPNLSGAAALDRTLAMHRRHSEAVRSVLAQAVREHSDEIVSHALPDDSLLAMHLRQDISAISAPAFRFEGILHDDDLEAEYSEEADQDAGDRLRVAFLKEGDRFVIVAHSLGRVAGQPAMVAHGLKPAFDADRAAGRSGDHHRYLRVSEIEHCEKLSKEAIRKAVQRCREELAAFYEAMHRKRPAAPLLIQNRPKAGYRLDPDLIPASAYLEGGD</sequence>
<name>A0ABY8LB83_9RHOB</name>
<keyword evidence="2" id="KW-1185">Reference proteome</keyword>
<dbReference type="RefSeq" id="WP_279965345.1">
    <property type="nucleotide sequence ID" value="NZ_CP122537.1"/>
</dbReference>
<proteinExistence type="predicted"/>
<organism evidence="1 2">
    <name type="scientific">Jannaschia ovalis</name>
    <dbReference type="NCBI Taxonomy" id="3038773"/>
    <lineage>
        <taxon>Bacteria</taxon>
        <taxon>Pseudomonadati</taxon>
        <taxon>Pseudomonadota</taxon>
        <taxon>Alphaproteobacteria</taxon>
        <taxon>Rhodobacterales</taxon>
        <taxon>Roseobacteraceae</taxon>
        <taxon>Jannaschia</taxon>
    </lineage>
</organism>
<dbReference type="Proteomes" id="UP001243420">
    <property type="component" value="Chromosome"/>
</dbReference>
<dbReference type="SUPFAM" id="SSF52402">
    <property type="entry name" value="Adenine nucleotide alpha hydrolases-like"/>
    <property type="match status" value="1"/>
</dbReference>
<evidence type="ECO:0000313" key="1">
    <source>
        <dbReference type="EMBL" id="WGH78594.1"/>
    </source>
</evidence>
<dbReference type="InterPro" id="IPR014729">
    <property type="entry name" value="Rossmann-like_a/b/a_fold"/>
</dbReference>
<gene>
    <name evidence="1" type="ORF">P8627_16515</name>
</gene>
<evidence type="ECO:0008006" key="3">
    <source>
        <dbReference type="Google" id="ProtNLM"/>
    </source>
</evidence>
<dbReference type="Gene3D" id="3.40.50.620">
    <property type="entry name" value="HUPs"/>
    <property type="match status" value="1"/>
</dbReference>
<reference evidence="1 2" key="1">
    <citation type="submission" date="2023-04" db="EMBL/GenBank/DDBJ databases">
        <title>Jannaschia ovalis sp. nov., a marine bacterium isolated from sea tidal flat.</title>
        <authorList>
            <person name="Kwon D.Y."/>
            <person name="Kim J.-J."/>
        </authorList>
    </citation>
    <scope>NUCLEOTIDE SEQUENCE [LARGE SCALE GENOMIC DNA]</scope>
    <source>
        <strain evidence="1 2">GRR-S6-38</strain>
    </source>
</reference>
<evidence type="ECO:0000313" key="2">
    <source>
        <dbReference type="Proteomes" id="UP001243420"/>
    </source>
</evidence>